<name>A0AAV8YGX5_9CUCU</name>
<feature type="compositionally biased region" description="Polar residues" evidence="1">
    <location>
        <begin position="76"/>
        <end position="88"/>
    </location>
</feature>
<organism evidence="2 3">
    <name type="scientific">Aromia moschata</name>
    <dbReference type="NCBI Taxonomy" id="1265417"/>
    <lineage>
        <taxon>Eukaryota</taxon>
        <taxon>Metazoa</taxon>
        <taxon>Ecdysozoa</taxon>
        <taxon>Arthropoda</taxon>
        <taxon>Hexapoda</taxon>
        <taxon>Insecta</taxon>
        <taxon>Pterygota</taxon>
        <taxon>Neoptera</taxon>
        <taxon>Endopterygota</taxon>
        <taxon>Coleoptera</taxon>
        <taxon>Polyphaga</taxon>
        <taxon>Cucujiformia</taxon>
        <taxon>Chrysomeloidea</taxon>
        <taxon>Cerambycidae</taxon>
        <taxon>Cerambycinae</taxon>
        <taxon>Callichromatini</taxon>
        <taxon>Aromia</taxon>
    </lineage>
</organism>
<dbReference type="Proteomes" id="UP001162162">
    <property type="component" value="Unassembled WGS sequence"/>
</dbReference>
<gene>
    <name evidence="2" type="ORF">NQ318_021201</name>
</gene>
<dbReference type="EMBL" id="JAPWTK010000102">
    <property type="protein sequence ID" value="KAJ8950341.1"/>
    <property type="molecule type" value="Genomic_DNA"/>
</dbReference>
<comment type="caution">
    <text evidence="2">The sequence shown here is derived from an EMBL/GenBank/DDBJ whole genome shotgun (WGS) entry which is preliminary data.</text>
</comment>
<feature type="region of interest" description="Disordered" evidence="1">
    <location>
        <begin position="55"/>
        <end position="88"/>
    </location>
</feature>
<proteinExistence type="predicted"/>
<evidence type="ECO:0000313" key="3">
    <source>
        <dbReference type="Proteomes" id="UP001162162"/>
    </source>
</evidence>
<protein>
    <submittedName>
        <fullName evidence="2">Uncharacterized protein</fullName>
    </submittedName>
</protein>
<evidence type="ECO:0000313" key="2">
    <source>
        <dbReference type="EMBL" id="KAJ8950341.1"/>
    </source>
</evidence>
<sequence>MAESGVDVGYDLSTLREDDFDIESAIDLDDLLGTTKNQEFYELTSKTIPVSESSYSATFPKHSRYTTQTDHRLKKTNSNPSNVRVNTQ</sequence>
<accession>A0AAV8YGX5</accession>
<reference evidence="2" key="1">
    <citation type="journal article" date="2023" name="Insect Mol. Biol.">
        <title>Genome sequencing provides insights into the evolution of gene families encoding plant cell wall-degrading enzymes in longhorned beetles.</title>
        <authorList>
            <person name="Shin N.R."/>
            <person name="Okamura Y."/>
            <person name="Kirsch R."/>
            <person name="Pauchet Y."/>
        </authorList>
    </citation>
    <scope>NUCLEOTIDE SEQUENCE</scope>
    <source>
        <strain evidence="2">AMC_N1</strain>
    </source>
</reference>
<evidence type="ECO:0000256" key="1">
    <source>
        <dbReference type="SAM" id="MobiDB-lite"/>
    </source>
</evidence>
<keyword evidence="3" id="KW-1185">Reference proteome</keyword>
<dbReference type="AlphaFoldDB" id="A0AAV8YGX5"/>